<evidence type="ECO:0000259" key="1">
    <source>
        <dbReference type="Pfam" id="PF00535"/>
    </source>
</evidence>
<organism evidence="2 3">
    <name type="scientific">Photobacterium malacitanum</name>
    <dbReference type="NCBI Taxonomy" id="2204294"/>
    <lineage>
        <taxon>Bacteria</taxon>
        <taxon>Pseudomonadati</taxon>
        <taxon>Pseudomonadota</taxon>
        <taxon>Gammaproteobacteria</taxon>
        <taxon>Vibrionales</taxon>
        <taxon>Vibrionaceae</taxon>
        <taxon>Photobacterium</taxon>
    </lineage>
</organism>
<keyword evidence="3" id="KW-1185">Reference proteome</keyword>
<dbReference type="RefSeq" id="WP_087845026.1">
    <property type="nucleotide sequence ID" value="NZ_FYAK01000003.1"/>
</dbReference>
<keyword evidence="2" id="KW-0808">Transferase</keyword>
<dbReference type="Pfam" id="PF00535">
    <property type="entry name" value="Glycos_transf_2"/>
    <property type="match status" value="1"/>
</dbReference>
<dbReference type="CDD" id="cd04196">
    <property type="entry name" value="GT_2_like_d"/>
    <property type="match status" value="1"/>
</dbReference>
<dbReference type="EMBL" id="FYAK01000003">
    <property type="protein sequence ID" value="SMY35597.1"/>
    <property type="molecule type" value="Genomic_DNA"/>
</dbReference>
<keyword evidence="2" id="KW-0328">Glycosyltransferase</keyword>
<feature type="domain" description="Glycosyltransferase 2-like" evidence="1">
    <location>
        <begin position="4"/>
        <end position="164"/>
    </location>
</feature>
<dbReference type="InterPro" id="IPR001173">
    <property type="entry name" value="Glyco_trans_2-like"/>
</dbReference>
<evidence type="ECO:0000313" key="3">
    <source>
        <dbReference type="Proteomes" id="UP000195963"/>
    </source>
</evidence>
<dbReference type="Proteomes" id="UP000195963">
    <property type="component" value="Unassembled WGS sequence"/>
</dbReference>
<proteinExistence type="predicted"/>
<gene>
    <name evidence="2" type="primary">wfgD</name>
    <name evidence="2" type="ORF">PMAL9190_01966</name>
</gene>
<dbReference type="PANTHER" id="PTHR22916:SF3">
    <property type="entry name" value="UDP-GLCNAC:BETAGAL BETA-1,3-N-ACETYLGLUCOSAMINYLTRANSFERASE-LIKE PROTEIN 1"/>
    <property type="match status" value="1"/>
</dbReference>
<dbReference type="SUPFAM" id="SSF53448">
    <property type="entry name" value="Nucleotide-diphospho-sugar transferases"/>
    <property type="match status" value="1"/>
</dbReference>
<name>A0A1Y6MG50_9GAMM</name>
<dbReference type="Gene3D" id="3.90.550.10">
    <property type="entry name" value="Spore Coat Polysaccharide Biosynthesis Protein SpsA, Chain A"/>
    <property type="match status" value="1"/>
</dbReference>
<evidence type="ECO:0000313" key="2">
    <source>
        <dbReference type="EMBL" id="SMY35597.1"/>
    </source>
</evidence>
<accession>A0A1Y6MG50</accession>
<dbReference type="PANTHER" id="PTHR22916">
    <property type="entry name" value="GLYCOSYLTRANSFERASE"/>
    <property type="match status" value="1"/>
</dbReference>
<dbReference type="AlphaFoldDB" id="A0A1Y6MG50"/>
<dbReference type="EC" id="2.4.1.305" evidence="2"/>
<dbReference type="GO" id="GO:0016758">
    <property type="term" value="F:hexosyltransferase activity"/>
    <property type="evidence" value="ECO:0007669"/>
    <property type="project" value="UniProtKB-ARBA"/>
</dbReference>
<reference evidence="3" key="1">
    <citation type="submission" date="2017-06" db="EMBL/GenBank/DDBJ databases">
        <authorList>
            <person name="Rodrigo-Torres L."/>
            <person name="Arahal R.D."/>
            <person name="Lucena T."/>
        </authorList>
    </citation>
    <scope>NUCLEOTIDE SEQUENCE [LARGE SCALE GENOMIC DNA]</scope>
    <source>
        <strain evidence="3">CECT 9190</strain>
    </source>
</reference>
<dbReference type="InterPro" id="IPR029044">
    <property type="entry name" value="Nucleotide-diphossugar_trans"/>
</dbReference>
<protein>
    <submittedName>
        <fullName evidence="2">UDP-Glc:alpha-D-GlcNAc-diphosphoundecaprenol beta-1,3-glucosyltransferase WfgD</fullName>
        <ecNumber evidence="2">2.4.1.305</ecNumber>
    </submittedName>
</protein>
<sequence length="305" mass="35216">MIDILMATYNGSNYIRNQLLSLQQQTEKNWTLYIRDDGSTDDTIEIINDFSSKDSRIKVVTDSLGNLGPGKTFLELTNYSTSDYVIFCDQDDIWFEKKIENLLAFANNKLSDDKPGLVYCDGYGYNSEKGVISLNSISRAHAKNLNEFLFFNAGYQGCSMFFNRKLCQLAQSYNTDFYMHDDIVSLLAHTFGDVYFLDEALMLYRQHSNNVTGNIQFGFLGFVKRALNFGGYVISKKHYEEKKSFFDFYKDQLNTSQVEIFNAYFDFPNQTLTTRIRSIFKHNLSEGGNQIKLLSKTILRHPLEK</sequence>